<name>A0ABW5KDD5_9SPHI</name>
<dbReference type="Proteomes" id="UP001597545">
    <property type="component" value="Unassembled WGS sequence"/>
</dbReference>
<dbReference type="CDD" id="cd04659">
    <property type="entry name" value="Piwi_piwi-like_ProArk"/>
    <property type="match status" value="1"/>
</dbReference>
<reference evidence="2" key="1">
    <citation type="journal article" date="2019" name="Int. J. Syst. Evol. Microbiol.">
        <title>The Global Catalogue of Microorganisms (GCM) 10K type strain sequencing project: providing services to taxonomists for standard genome sequencing and annotation.</title>
        <authorList>
            <consortium name="The Broad Institute Genomics Platform"/>
            <consortium name="The Broad Institute Genome Sequencing Center for Infectious Disease"/>
            <person name="Wu L."/>
            <person name="Ma J."/>
        </authorList>
    </citation>
    <scope>NUCLEOTIDE SEQUENCE [LARGE SCALE GENOMIC DNA]</scope>
    <source>
        <strain evidence="2">KCTC 42662</strain>
    </source>
</reference>
<dbReference type="InterPro" id="IPR012337">
    <property type="entry name" value="RNaseH-like_sf"/>
</dbReference>
<dbReference type="EMBL" id="JBHULR010000003">
    <property type="protein sequence ID" value="MFD2546971.1"/>
    <property type="molecule type" value="Genomic_DNA"/>
</dbReference>
<organism evidence="1 2">
    <name type="scientific">Sphingobacterium suaedae</name>
    <dbReference type="NCBI Taxonomy" id="1686402"/>
    <lineage>
        <taxon>Bacteria</taxon>
        <taxon>Pseudomonadati</taxon>
        <taxon>Bacteroidota</taxon>
        <taxon>Sphingobacteriia</taxon>
        <taxon>Sphingobacteriales</taxon>
        <taxon>Sphingobacteriaceae</taxon>
        <taxon>Sphingobacterium</taxon>
    </lineage>
</organism>
<proteinExistence type="predicted"/>
<evidence type="ECO:0000313" key="2">
    <source>
        <dbReference type="Proteomes" id="UP001597545"/>
    </source>
</evidence>
<sequence>MITEPTLIHIPEPKLTFGHNQKIEDPRDGLTLFGPYTQKEHSGTINIGIIGPEVQRNYVIKYLSDIHKPIFPAKNDIARPYFPGLEAAFNISVNFNSMQEIDIPIEEIEKFLKYTDGHQRVFNLTDLYATRLSRYLNEEHFRVDVWFIAIPDEIYQYGRPQSKIPKAEDNNKIGLRKNERSSNQILLFDELTELKVAYDFEINFHNQLKAKLLNDKIVTQIIRESTINYQSLWTDEKKIEYEKLFDTAKAWNISTTLYYKSGGLPWKLGEVRKNVCYLGLVYKKIDSPENQRNACCAAQMFLDSGDGMVFRGNIGPWYNPKTKEYHISKKDAFELLSMSLESFKQKSEDDTYPDEIFIHAKTGFDDEEWQGFTEATASKSKIIGVRIKEDNTFKMYRDFSYCIPRGSALIVTENLGYLWTKGYIPRIQTQLGLETPNPLRVEVLRGDADIEIVCRDILALTKLNYNACIFADGAPVTLRFADSIGEVLTAGKAIKSEVLPFKHYV</sequence>
<gene>
    <name evidence="1" type="ORF">ACFSR5_04835</name>
</gene>
<dbReference type="Gene3D" id="3.30.420.10">
    <property type="entry name" value="Ribonuclease H-like superfamily/Ribonuclease H"/>
    <property type="match status" value="1"/>
</dbReference>
<evidence type="ECO:0008006" key="3">
    <source>
        <dbReference type="Google" id="ProtNLM"/>
    </source>
</evidence>
<dbReference type="SUPFAM" id="SSF53098">
    <property type="entry name" value="Ribonuclease H-like"/>
    <property type="match status" value="1"/>
</dbReference>
<comment type="caution">
    <text evidence="1">The sequence shown here is derived from an EMBL/GenBank/DDBJ whole genome shotgun (WGS) entry which is preliminary data.</text>
</comment>
<evidence type="ECO:0000313" key="1">
    <source>
        <dbReference type="EMBL" id="MFD2546971.1"/>
    </source>
</evidence>
<accession>A0ABW5KDD5</accession>
<keyword evidence="2" id="KW-1185">Reference proteome</keyword>
<dbReference type="Gene3D" id="3.40.50.2300">
    <property type="match status" value="1"/>
</dbReference>
<protein>
    <recommendedName>
        <fullName evidence="3">Piwi domain-containing protein</fullName>
    </recommendedName>
</protein>
<dbReference type="RefSeq" id="WP_380901274.1">
    <property type="nucleotide sequence ID" value="NZ_JBHUEG010000007.1"/>
</dbReference>
<dbReference type="InterPro" id="IPR036397">
    <property type="entry name" value="RNaseH_sf"/>
</dbReference>